<dbReference type="AlphaFoldDB" id="A0A426Z954"/>
<gene>
    <name evidence="2" type="ORF">B296_00044923</name>
</gene>
<comment type="caution">
    <text evidence="2">The sequence shown here is derived from an EMBL/GenBank/DDBJ whole genome shotgun (WGS) entry which is preliminary data.</text>
</comment>
<protein>
    <recommendedName>
        <fullName evidence="4">Reverse transcriptase domain-containing protein</fullName>
    </recommendedName>
</protein>
<accession>A0A426Z954</accession>
<proteinExistence type="predicted"/>
<organism evidence="2 3">
    <name type="scientific">Ensete ventricosum</name>
    <name type="common">Abyssinian banana</name>
    <name type="synonym">Musa ensete</name>
    <dbReference type="NCBI Taxonomy" id="4639"/>
    <lineage>
        <taxon>Eukaryota</taxon>
        <taxon>Viridiplantae</taxon>
        <taxon>Streptophyta</taxon>
        <taxon>Embryophyta</taxon>
        <taxon>Tracheophyta</taxon>
        <taxon>Spermatophyta</taxon>
        <taxon>Magnoliopsida</taxon>
        <taxon>Liliopsida</taxon>
        <taxon>Zingiberales</taxon>
        <taxon>Musaceae</taxon>
        <taxon>Ensete</taxon>
    </lineage>
</organism>
<evidence type="ECO:0008006" key="4">
    <source>
        <dbReference type="Google" id="ProtNLM"/>
    </source>
</evidence>
<sequence>EALPTQGQPLVLQRPDEEIPRPPPKLPSGPLGNVVERQAPTASTFKEFIRSKEELRESSTGGSPFVQEVQDKSIPHNFWHPKLEAYDGSSDLTEHIATFKEQMVLYMVSNTPITSSWQAQGSEATSCREGPILTLGALKKKNGEARANHPKAAPIPLNSTRTEIFLQIWEKGLLRAPNPMKARPEEGDRGCYCHFHHDYNHDTEECYDLKKQIEDLIYRGHLDQYVRRPHKLSLYPKGMVGKQIDIIIDGPALGGNSSSTHKVYARATVENRLRHKHDLEITFRSGEEEYPDHDNALVISVQIANV</sequence>
<dbReference type="Proteomes" id="UP000287651">
    <property type="component" value="Unassembled WGS sequence"/>
</dbReference>
<feature type="region of interest" description="Disordered" evidence="1">
    <location>
        <begin position="1"/>
        <end position="34"/>
    </location>
</feature>
<evidence type="ECO:0000313" key="3">
    <source>
        <dbReference type="Proteomes" id="UP000287651"/>
    </source>
</evidence>
<evidence type="ECO:0000313" key="2">
    <source>
        <dbReference type="EMBL" id="RRT60502.1"/>
    </source>
</evidence>
<reference evidence="2 3" key="1">
    <citation type="journal article" date="2014" name="Agronomy (Basel)">
        <title>A Draft Genome Sequence for Ensete ventricosum, the Drought-Tolerant Tree Against Hunger.</title>
        <authorList>
            <person name="Harrison J."/>
            <person name="Moore K.A."/>
            <person name="Paszkiewicz K."/>
            <person name="Jones T."/>
            <person name="Grant M."/>
            <person name="Ambacheew D."/>
            <person name="Muzemil S."/>
            <person name="Studholme D.J."/>
        </authorList>
    </citation>
    <scope>NUCLEOTIDE SEQUENCE [LARGE SCALE GENOMIC DNA]</scope>
</reference>
<name>A0A426Z954_ENSVE</name>
<dbReference type="PANTHER" id="PTHR33223">
    <property type="entry name" value="CCHC-TYPE DOMAIN-CONTAINING PROTEIN"/>
    <property type="match status" value="1"/>
</dbReference>
<evidence type="ECO:0000256" key="1">
    <source>
        <dbReference type="SAM" id="MobiDB-lite"/>
    </source>
</evidence>
<dbReference type="EMBL" id="AMZH03007759">
    <property type="protein sequence ID" value="RRT60502.1"/>
    <property type="molecule type" value="Genomic_DNA"/>
</dbReference>
<feature type="non-terminal residue" evidence="2">
    <location>
        <position position="1"/>
    </location>
</feature>
<dbReference type="PANTHER" id="PTHR33223:SF10">
    <property type="entry name" value="AMINOTRANSFERASE-LIKE PLANT MOBILE DOMAIN-CONTAINING PROTEIN"/>
    <property type="match status" value="1"/>
</dbReference>